<feature type="compositionally biased region" description="Basic and acidic residues" evidence="1">
    <location>
        <begin position="367"/>
        <end position="378"/>
    </location>
</feature>
<name>A0A0G4HEV4_9ALVE</name>
<organism evidence="2">
    <name type="scientific">Chromera velia CCMP2878</name>
    <dbReference type="NCBI Taxonomy" id="1169474"/>
    <lineage>
        <taxon>Eukaryota</taxon>
        <taxon>Sar</taxon>
        <taxon>Alveolata</taxon>
        <taxon>Colpodellida</taxon>
        <taxon>Chromeraceae</taxon>
        <taxon>Chromera</taxon>
    </lineage>
</organism>
<protein>
    <submittedName>
        <fullName evidence="2">Uncharacterized protein</fullName>
    </submittedName>
</protein>
<dbReference type="VEuPathDB" id="CryptoDB:Cvel_6595"/>
<feature type="compositionally biased region" description="Low complexity" evidence="1">
    <location>
        <begin position="293"/>
        <end position="302"/>
    </location>
</feature>
<feature type="region of interest" description="Disordered" evidence="1">
    <location>
        <begin position="146"/>
        <end position="171"/>
    </location>
</feature>
<sequence length="491" mass="51298">MTGLLAHRVLGGLRVGVWKWQRSPVPRACGTKESWEWERACVALPIPLIFTELSSDMSSERGGTGAREGLYVRKSQSWEPQGQPPGVGSDQLSNETVLSGTSGSGAEKGSEGHEPPLWFLLSSGGISASLRGFGELADGVIPVEKKRAGDRKKTSQDEEGGDGDEQPETETVGMHVSVVLPGVGTFVPSDCMWEPLSGVRAPHLLGQARVDRPWWEEGGDGWGVSPSPSPPPLSFLQVEGEGEDREVGGSGERVDVEPDDVHVRIEFQNLASVRVPAMDGFLSPGVTIVTAPSSLSSSSSSSTDLQAEKTERKNTVSAKVDAEQFVVGFRCGRGCRGIQGMEGRIGEAEGRVVGVLYPDSLLRRGKEPAPLSEAEKEGASAAAALPREASLPSPSPETTAPSPEPALLSASGGAGGWMEQTDTSGLPDAEKGKVIPSIELVLPHIAMVRFATASVEPSLAGPQSTASGSLKSVLSFGLPGLGIVSCGPGKE</sequence>
<accession>A0A0G4HEV4</accession>
<evidence type="ECO:0000313" key="2">
    <source>
        <dbReference type="EMBL" id="CEM42607.1"/>
    </source>
</evidence>
<proteinExistence type="predicted"/>
<feature type="compositionally biased region" description="Basic and acidic residues" evidence="1">
    <location>
        <begin position="146"/>
        <end position="156"/>
    </location>
</feature>
<gene>
    <name evidence="2" type="ORF">Cvel_6595</name>
</gene>
<feature type="region of interest" description="Disordered" evidence="1">
    <location>
        <begin position="367"/>
        <end position="430"/>
    </location>
</feature>
<feature type="region of interest" description="Disordered" evidence="1">
    <location>
        <begin position="216"/>
        <end position="255"/>
    </location>
</feature>
<feature type="compositionally biased region" description="Acidic residues" evidence="1">
    <location>
        <begin position="157"/>
        <end position="168"/>
    </location>
</feature>
<feature type="compositionally biased region" description="Low complexity" evidence="1">
    <location>
        <begin position="379"/>
        <end position="411"/>
    </location>
</feature>
<evidence type="ECO:0000256" key="1">
    <source>
        <dbReference type="SAM" id="MobiDB-lite"/>
    </source>
</evidence>
<dbReference type="EMBL" id="CDMZ01002493">
    <property type="protein sequence ID" value="CEM42607.1"/>
    <property type="molecule type" value="Genomic_DNA"/>
</dbReference>
<feature type="compositionally biased region" description="Polar residues" evidence="1">
    <location>
        <begin position="90"/>
        <end position="101"/>
    </location>
</feature>
<feature type="region of interest" description="Disordered" evidence="1">
    <location>
        <begin position="75"/>
        <end position="113"/>
    </location>
</feature>
<dbReference type="AlphaFoldDB" id="A0A0G4HEV4"/>
<feature type="region of interest" description="Disordered" evidence="1">
    <location>
        <begin position="292"/>
        <end position="312"/>
    </location>
</feature>
<reference evidence="2" key="1">
    <citation type="submission" date="2014-11" db="EMBL/GenBank/DDBJ databases">
        <authorList>
            <person name="Otto D Thomas"/>
            <person name="Naeem Raeece"/>
        </authorList>
    </citation>
    <scope>NUCLEOTIDE SEQUENCE</scope>
</reference>